<dbReference type="EMBL" id="FCON02000138">
    <property type="protein sequence ID" value="SAL83450.1"/>
    <property type="molecule type" value="Genomic_DNA"/>
</dbReference>
<evidence type="ECO:0000313" key="1">
    <source>
        <dbReference type="EMBL" id="SAL83450.1"/>
    </source>
</evidence>
<organism evidence="1 2">
    <name type="scientific">Caballeronia choica</name>
    <dbReference type="NCBI Taxonomy" id="326476"/>
    <lineage>
        <taxon>Bacteria</taxon>
        <taxon>Pseudomonadati</taxon>
        <taxon>Pseudomonadota</taxon>
        <taxon>Betaproteobacteria</taxon>
        <taxon>Burkholderiales</taxon>
        <taxon>Burkholderiaceae</taxon>
        <taxon>Caballeronia</taxon>
    </lineage>
</organism>
<dbReference type="RefSeq" id="WP_087648810.1">
    <property type="nucleotide sequence ID" value="NZ_FCON02000138.1"/>
</dbReference>
<proteinExistence type="predicted"/>
<sequence length="64" mass="7213">MTTEPKRGCELKRGDVLRTWFGNQTILEMLPYSGPFDFICGVAKLPDAEMSIDRGGLYEVLFAQ</sequence>
<dbReference type="AlphaFoldDB" id="A0A158KS79"/>
<keyword evidence="2" id="KW-1185">Reference proteome</keyword>
<protein>
    <submittedName>
        <fullName evidence="1">Uncharacterized protein</fullName>
    </submittedName>
</protein>
<name>A0A158KS79_9BURK</name>
<gene>
    <name evidence="1" type="ORF">AWB68_06912</name>
</gene>
<reference evidence="1" key="1">
    <citation type="submission" date="2016-01" db="EMBL/GenBank/DDBJ databases">
        <authorList>
            <person name="Peeters C."/>
        </authorList>
    </citation>
    <scope>NUCLEOTIDE SEQUENCE [LARGE SCALE GENOMIC DNA]</scope>
    <source>
        <strain evidence="1">LMG 22940</strain>
    </source>
</reference>
<dbReference type="OrthoDB" id="9133882at2"/>
<evidence type="ECO:0000313" key="2">
    <source>
        <dbReference type="Proteomes" id="UP000054770"/>
    </source>
</evidence>
<accession>A0A158KS79</accession>
<dbReference type="Proteomes" id="UP000054770">
    <property type="component" value="Unassembled WGS sequence"/>
</dbReference>
<comment type="caution">
    <text evidence="1">The sequence shown here is derived from an EMBL/GenBank/DDBJ whole genome shotgun (WGS) entry which is preliminary data.</text>
</comment>